<accession>A0A1P8UCK9</accession>
<name>A0A1P8UCK9_9MICO</name>
<dbReference type="InterPro" id="IPR028082">
    <property type="entry name" value="Peripla_BP_I"/>
</dbReference>
<protein>
    <recommendedName>
        <fullName evidence="4">HTH lacI-type domain-containing protein</fullName>
    </recommendedName>
</protein>
<keyword evidence="1" id="KW-0805">Transcription regulation</keyword>
<dbReference type="PANTHER" id="PTHR30146">
    <property type="entry name" value="LACI-RELATED TRANSCRIPTIONAL REPRESSOR"/>
    <property type="match status" value="1"/>
</dbReference>
<dbReference type="InterPro" id="IPR000843">
    <property type="entry name" value="HTH_LacI"/>
</dbReference>
<dbReference type="STRING" id="36805.BOH66_06405"/>
<gene>
    <name evidence="5" type="ORF">BOH66_06405</name>
</gene>
<dbReference type="SMART" id="SM00354">
    <property type="entry name" value="HTH_LACI"/>
    <property type="match status" value="1"/>
</dbReference>
<evidence type="ECO:0000256" key="1">
    <source>
        <dbReference type="ARBA" id="ARBA00023015"/>
    </source>
</evidence>
<dbReference type="GO" id="GO:0003700">
    <property type="term" value="F:DNA-binding transcription factor activity"/>
    <property type="evidence" value="ECO:0007669"/>
    <property type="project" value="TreeGrafter"/>
</dbReference>
<dbReference type="PANTHER" id="PTHR30146:SF138">
    <property type="entry name" value="TRANSCRIPTIONAL REGULATORY PROTEIN"/>
    <property type="match status" value="1"/>
</dbReference>
<organism evidence="5 6">
    <name type="scientific">Microbacterium aurum</name>
    <dbReference type="NCBI Taxonomy" id="36805"/>
    <lineage>
        <taxon>Bacteria</taxon>
        <taxon>Bacillati</taxon>
        <taxon>Actinomycetota</taxon>
        <taxon>Actinomycetes</taxon>
        <taxon>Micrococcales</taxon>
        <taxon>Microbacteriaceae</taxon>
        <taxon>Microbacterium</taxon>
    </lineage>
</organism>
<keyword evidence="6" id="KW-1185">Reference proteome</keyword>
<dbReference type="Gene3D" id="3.40.50.2300">
    <property type="match status" value="2"/>
</dbReference>
<evidence type="ECO:0000313" key="5">
    <source>
        <dbReference type="EMBL" id="APZ35775.1"/>
    </source>
</evidence>
<evidence type="ECO:0000256" key="3">
    <source>
        <dbReference type="ARBA" id="ARBA00023163"/>
    </source>
</evidence>
<reference evidence="5 6" key="1">
    <citation type="submission" date="2016-12" db="EMBL/GenBank/DDBJ databases">
        <title>Complete genome sequence of Microbacterium aurum KACC 15219.</title>
        <authorList>
            <person name="Jung Y."/>
            <person name="Shin J.-H."/>
            <person name="Lee Y.-J."/>
            <person name="Yi H."/>
            <person name="Bahn Y.-S."/>
            <person name="Kim J.F."/>
            <person name="Lee D.-W."/>
        </authorList>
    </citation>
    <scope>NUCLEOTIDE SEQUENCE [LARGE SCALE GENOMIC DNA]</scope>
    <source>
        <strain evidence="5 6">KACC 15219</strain>
    </source>
</reference>
<feature type="domain" description="HTH lacI-type" evidence="4">
    <location>
        <begin position="1"/>
        <end position="54"/>
    </location>
</feature>
<dbReference type="AlphaFoldDB" id="A0A1P8UCK9"/>
<proteinExistence type="predicted"/>
<dbReference type="GO" id="GO:0000976">
    <property type="term" value="F:transcription cis-regulatory region binding"/>
    <property type="evidence" value="ECO:0007669"/>
    <property type="project" value="TreeGrafter"/>
</dbReference>
<evidence type="ECO:0000256" key="2">
    <source>
        <dbReference type="ARBA" id="ARBA00023125"/>
    </source>
</evidence>
<dbReference type="SUPFAM" id="SSF53822">
    <property type="entry name" value="Periplasmic binding protein-like I"/>
    <property type="match status" value="1"/>
</dbReference>
<keyword evidence="2" id="KW-0238">DNA-binding</keyword>
<evidence type="ECO:0000259" key="4">
    <source>
        <dbReference type="PROSITE" id="PS50932"/>
    </source>
</evidence>
<dbReference type="Proteomes" id="UP000187185">
    <property type="component" value="Chromosome"/>
</dbReference>
<sequence>MDDVARAAGVSRMTASYAFGQPDRVADKTRKRVLDAAANLGFRGPDPSGRLLRTGGLRALGLVLGESLEYVFEDAQATNFVSGIARECSASGYGLTIVPTTGDRTDAARITSAAVGGFVVWTTTADDLVLAAIRETRRPAVVHGGPAIDGFSVIGIDDRAAAKALALSVWADSKAPAVVSFPLDRDRQAGIHHGIDPATVPFPVTANRLAGFKDAAEFLGYRWESIPVTVSSSNHSSDAMQAVKALTATRYPVDAVVAMSDQQAIAAHAALNSTAPHRHRTIRLGGFDGSERAFGLGITSIGQSLRAQGARAARIALGIDGPSFETNEPWNLTNAMRAANE</sequence>
<dbReference type="CDD" id="cd01392">
    <property type="entry name" value="HTH_LacI"/>
    <property type="match status" value="1"/>
</dbReference>
<dbReference type="EMBL" id="CP018762">
    <property type="protein sequence ID" value="APZ35775.1"/>
    <property type="molecule type" value="Genomic_DNA"/>
</dbReference>
<dbReference type="KEGG" id="maur:BOH66_06405"/>
<dbReference type="InterPro" id="IPR010982">
    <property type="entry name" value="Lambda_DNA-bd_dom_sf"/>
</dbReference>
<evidence type="ECO:0000313" key="6">
    <source>
        <dbReference type="Proteomes" id="UP000187185"/>
    </source>
</evidence>
<dbReference type="Pfam" id="PF00356">
    <property type="entry name" value="LacI"/>
    <property type="match status" value="1"/>
</dbReference>
<dbReference type="Gene3D" id="1.10.260.40">
    <property type="entry name" value="lambda repressor-like DNA-binding domains"/>
    <property type="match status" value="1"/>
</dbReference>
<keyword evidence="3" id="KW-0804">Transcription</keyword>
<dbReference type="SUPFAM" id="SSF47413">
    <property type="entry name" value="lambda repressor-like DNA-binding domains"/>
    <property type="match status" value="1"/>
</dbReference>
<dbReference type="PROSITE" id="PS50932">
    <property type="entry name" value="HTH_LACI_2"/>
    <property type="match status" value="1"/>
</dbReference>